<dbReference type="EMBL" id="GBRH01260231">
    <property type="protein sequence ID" value="JAD37664.1"/>
    <property type="molecule type" value="Transcribed_RNA"/>
</dbReference>
<name>A0A0A8ZE52_ARUDO</name>
<reference evidence="1" key="2">
    <citation type="journal article" date="2015" name="Data Brief">
        <title>Shoot transcriptome of the giant reed, Arundo donax.</title>
        <authorList>
            <person name="Barrero R.A."/>
            <person name="Guerrero F.D."/>
            <person name="Moolhuijzen P."/>
            <person name="Goolsby J.A."/>
            <person name="Tidwell J."/>
            <person name="Bellgard S.E."/>
            <person name="Bellgard M.I."/>
        </authorList>
    </citation>
    <scope>NUCLEOTIDE SEQUENCE</scope>
    <source>
        <tissue evidence="1">Shoot tissue taken approximately 20 cm above the soil surface</tissue>
    </source>
</reference>
<organism evidence="1">
    <name type="scientific">Arundo donax</name>
    <name type="common">Giant reed</name>
    <name type="synonym">Donax arundinaceus</name>
    <dbReference type="NCBI Taxonomy" id="35708"/>
    <lineage>
        <taxon>Eukaryota</taxon>
        <taxon>Viridiplantae</taxon>
        <taxon>Streptophyta</taxon>
        <taxon>Embryophyta</taxon>
        <taxon>Tracheophyta</taxon>
        <taxon>Spermatophyta</taxon>
        <taxon>Magnoliopsida</taxon>
        <taxon>Liliopsida</taxon>
        <taxon>Poales</taxon>
        <taxon>Poaceae</taxon>
        <taxon>PACMAD clade</taxon>
        <taxon>Arundinoideae</taxon>
        <taxon>Arundineae</taxon>
        <taxon>Arundo</taxon>
    </lineage>
</organism>
<accession>A0A0A8ZE52</accession>
<proteinExistence type="predicted"/>
<protein>
    <submittedName>
        <fullName evidence="1">Uncharacterized protein</fullName>
    </submittedName>
</protein>
<evidence type="ECO:0000313" key="1">
    <source>
        <dbReference type="EMBL" id="JAD37664.1"/>
    </source>
</evidence>
<sequence length="17" mass="1958">MARLTRDAKASPKEMRP</sequence>
<reference evidence="1" key="1">
    <citation type="submission" date="2014-09" db="EMBL/GenBank/DDBJ databases">
        <authorList>
            <person name="Magalhaes I.L.F."/>
            <person name="Oliveira U."/>
            <person name="Santos F.R."/>
            <person name="Vidigal T.H.D.A."/>
            <person name="Brescovit A.D."/>
            <person name="Santos A.J."/>
        </authorList>
    </citation>
    <scope>NUCLEOTIDE SEQUENCE</scope>
    <source>
        <tissue evidence="1">Shoot tissue taken approximately 20 cm above the soil surface</tissue>
    </source>
</reference>
<dbReference type="AlphaFoldDB" id="A0A0A8ZE52"/>